<dbReference type="InParanoid" id="E2AVP6"/>
<organism evidence="2">
    <name type="scientific">Camponotus floridanus</name>
    <name type="common">Florida carpenter ant</name>
    <dbReference type="NCBI Taxonomy" id="104421"/>
    <lineage>
        <taxon>Eukaryota</taxon>
        <taxon>Metazoa</taxon>
        <taxon>Ecdysozoa</taxon>
        <taxon>Arthropoda</taxon>
        <taxon>Hexapoda</taxon>
        <taxon>Insecta</taxon>
        <taxon>Pterygota</taxon>
        <taxon>Neoptera</taxon>
        <taxon>Endopterygota</taxon>
        <taxon>Hymenoptera</taxon>
        <taxon>Apocrita</taxon>
        <taxon>Aculeata</taxon>
        <taxon>Formicoidea</taxon>
        <taxon>Formicidae</taxon>
        <taxon>Formicinae</taxon>
        <taxon>Camponotus</taxon>
    </lineage>
</organism>
<dbReference type="OMA" id="EYITTEK"/>
<accession>E2AVP6</accession>
<dbReference type="EMBL" id="GL443159">
    <property type="protein sequence ID" value="EFN62492.1"/>
    <property type="molecule type" value="Genomic_DNA"/>
</dbReference>
<gene>
    <name evidence="1" type="ORF">EAG_04666</name>
</gene>
<proteinExistence type="predicted"/>
<evidence type="ECO:0000313" key="1">
    <source>
        <dbReference type="EMBL" id="EFN62492.1"/>
    </source>
</evidence>
<dbReference type="AlphaFoldDB" id="E2AVP6"/>
<dbReference type="Proteomes" id="UP000000311">
    <property type="component" value="Unassembled WGS sequence"/>
</dbReference>
<dbReference type="STRING" id="104421.E2AVP6"/>
<keyword evidence="2" id="KW-1185">Reference proteome</keyword>
<sequence>MSGHRSKNGNLKKEMKQLKLEQEDTANFLESTRRLWICSKSLGISDRSRIRARSLKILRRQFVIVGIILKNGGQCCVSADVFATRCILSAEILKCEGVVSPNRTHSFPTHRFAARLNSDLASPVHINSPGEPRFITFYQALESASIRNENLGINDVSQRQKLTGGVMKVDSNATVPNGISNDTANNNDIASPISAFTVTTSFPDITTIDITTAVQPTNLSFASRLATEIIPDNASKITSTIQIPVNPDMSEQPTTASIMESEISTSDNTMTNTLANANVSNTLMLLNTTTEIVTNEASTNAVTSDILSSTESTSDNTRSIESVTKTMEVTSSSTMITDVSTPTSLNLQMSTISDITSSPITESITVTQISPETTTMSVMNDISENIETNTVQQYNETMPPTTEINDIVENIEINTIQQFDATIPPQITKPISIIEYITTEKIFNNITEIPITQTPVVTSTFRTRFIDIAPNILSHLKSQDSFSTIRPSIQNPVVINTSPNTILNLSSINMKNSEEMTTMEPIENVEITTSQDTTQYNTTQTTINRSVQTMSTPNIVADVAAEFSIAHNRSNNQEIKARDMPSSNMTYNARNSSREIANNSQFADFVTKNNSQLSNDTLLTKLMTIAKTLFTEEINETQQLLSNQIYDVETTTVPDTKNWTQIDGMIENNDKNQFILSNDTSEITNAELSTVLKNISERIDVTTSGNEIEENSNRPPTIRSEISLMEFNTRPTDITNLIDDTTATTIAQGTAVGSRIIQSEQSTETIITSTLITSSESPMVDTTTILPSSIESTTDSMTSTSTMTTTTLPTISTKSPIKLATVGSMPETTIPAIDINENLISTEMTTTDTRDTTVASMESEELMTTKTIASVTSMPTTITSPITRITTSNRIMSRPPLTSFGVQNMRSFSGNQATLASKSSSSSKAPVRDYQIYGIYPNKTIVRKRPEDNLIDARNINSPYVIFGIFPDGKLVRKFPNGTIIPDSPRNPVEVVFTLSTTTNRPTSRPYYNQVNQAGTYNQYQTPVYYSNPMYYSRPMDKLTENIQSSSPVDFGLIDNAIGISPGVGPKFTTSFGYPDNAPCSNKMNKDQSNHDFCRFARNFMRSVLRTKPLKSTAIYFSSRKEALDEYFSQNEVYITIVPLLVKQHQIAQNVHKHEMNVYHTSDSRHPLTANI</sequence>
<dbReference type="OrthoDB" id="7701360at2759"/>
<reference evidence="1 2" key="1">
    <citation type="journal article" date="2010" name="Science">
        <title>Genomic comparison of the ants Camponotus floridanus and Harpegnathos saltator.</title>
        <authorList>
            <person name="Bonasio R."/>
            <person name="Zhang G."/>
            <person name="Ye C."/>
            <person name="Mutti N.S."/>
            <person name="Fang X."/>
            <person name="Qin N."/>
            <person name="Donahue G."/>
            <person name="Yang P."/>
            <person name="Li Q."/>
            <person name="Li C."/>
            <person name="Zhang P."/>
            <person name="Huang Z."/>
            <person name="Berger S.L."/>
            <person name="Reinberg D."/>
            <person name="Wang J."/>
            <person name="Liebig J."/>
        </authorList>
    </citation>
    <scope>NUCLEOTIDE SEQUENCE [LARGE SCALE GENOMIC DNA]</scope>
    <source>
        <strain evidence="2">C129</strain>
    </source>
</reference>
<protein>
    <submittedName>
        <fullName evidence="1">Uncharacterized protein</fullName>
    </submittedName>
</protein>
<evidence type="ECO:0000313" key="2">
    <source>
        <dbReference type="Proteomes" id="UP000000311"/>
    </source>
</evidence>
<name>E2AVP6_CAMFO</name>